<evidence type="ECO:0000256" key="2">
    <source>
        <dbReference type="ARBA" id="ARBA00022801"/>
    </source>
</evidence>
<protein>
    <recommendedName>
        <fullName evidence="4">Inositol polyphosphate-related phosphatase domain-containing protein</fullName>
    </recommendedName>
</protein>
<dbReference type="Proteomes" id="UP000734854">
    <property type="component" value="Unassembled WGS sequence"/>
</dbReference>
<keyword evidence="2" id="KW-0378">Hydrolase</keyword>
<evidence type="ECO:0000259" key="4">
    <source>
        <dbReference type="SMART" id="SM00128"/>
    </source>
</evidence>
<dbReference type="SUPFAM" id="SSF56219">
    <property type="entry name" value="DNase I-like"/>
    <property type="match status" value="1"/>
</dbReference>
<accession>A0A8J5LQ68</accession>
<dbReference type="InterPro" id="IPR000300">
    <property type="entry name" value="IPPc"/>
</dbReference>
<dbReference type="Pfam" id="PF22669">
    <property type="entry name" value="Exo_endo_phos2"/>
    <property type="match status" value="1"/>
</dbReference>
<reference evidence="5 6" key="1">
    <citation type="submission" date="2020-08" db="EMBL/GenBank/DDBJ databases">
        <title>Plant Genome Project.</title>
        <authorList>
            <person name="Zhang R.-G."/>
        </authorList>
    </citation>
    <scope>NUCLEOTIDE SEQUENCE [LARGE SCALE GENOMIC DNA]</scope>
    <source>
        <tissue evidence="5">Rhizome</tissue>
    </source>
</reference>
<evidence type="ECO:0000256" key="1">
    <source>
        <dbReference type="ARBA" id="ARBA00010768"/>
    </source>
</evidence>
<keyword evidence="6" id="KW-1185">Reference proteome</keyword>
<sequence>MSYTDCNGGFLSDDFSGEISELESPLETNSAAAATAPAPIDNLTACMRQAVRGDVECGREDSGRPREAPPGRLAHAHAFSGRHEIVRLSAGNVLGAEDTGPARKWLSLVDQALNSTHEQAPDSAAYRLAASKQMVGVFLCVWVRAGLAPLVSDVKVSCVRRGIMGCTGNKGSISISITLQRTTTLCFVCTHLASGEKDGDELRRNLDVIEIMKRTRFPPTRENCSPETILEHDKIVWLGDLNYRLAGDTRQLLQKNDWRALLEKDQLQIEKRAGRVFSGFEEGPIEFMPTYKYLTNSDVYTIKPAKSRGKRRTPAWCDRILWRGKGMKQVLYGRGESQFSDHRPVYSFFSLQMNYEQPEVAAAGECRGSKDGVGKTAAAMGDGGDRNSKSRSSSSSSSSSSWTRVQAEELLLCSRTRS</sequence>
<evidence type="ECO:0000313" key="6">
    <source>
        <dbReference type="Proteomes" id="UP000734854"/>
    </source>
</evidence>
<dbReference type="EMBL" id="JACMSC010000004">
    <property type="protein sequence ID" value="KAG6523544.1"/>
    <property type="molecule type" value="Genomic_DNA"/>
</dbReference>
<dbReference type="AlphaFoldDB" id="A0A8J5LQ68"/>
<dbReference type="InterPro" id="IPR036691">
    <property type="entry name" value="Endo/exonu/phosph_ase_sf"/>
</dbReference>
<comment type="similarity">
    <text evidence="1">Belongs to the inositol polyphosphate 5-phosphatase family.</text>
</comment>
<evidence type="ECO:0000313" key="5">
    <source>
        <dbReference type="EMBL" id="KAG6523544.1"/>
    </source>
</evidence>
<dbReference type="GO" id="GO:0004439">
    <property type="term" value="F:phosphatidylinositol-4,5-bisphosphate 5-phosphatase activity"/>
    <property type="evidence" value="ECO:0007669"/>
    <property type="project" value="TreeGrafter"/>
</dbReference>
<evidence type="ECO:0000256" key="3">
    <source>
        <dbReference type="SAM" id="MobiDB-lite"/>
    </source>
</evidence>
<dbReference type="Gene3D" id="3.60.10.10">
    <property type="entry name" value="Endonuclease/exonuclease/phosphatase"/>
    <property type="match status" value="1"/>
</dbReference>
<dbReference type="SMART" id="SM00128">
    <property type="entry name" value="IPPc"/>
    <property type="match status" value="1"/>
</dbReference>
<feature type="domain" description="Inositol polyphosphate-related phosphatase" evidence="4">
    <location>
        <begin position="62"/>
        <end position="359"/>
    </location>
</feature>
<comment type="caution">
    <text evidence="5">The sequence shown here is derived from an EMBL/GenBank/DDBJ whole genome shotgun (WGS) entry which is preliminary data.</text>
</comment>
<proteinExistence type="inferred from homology"/>
<dbReference type="GO" id="GO:0034485">
    <property type="term" value="F:phosphatidylinositol-3,4,5-trisphosphate 5-phosphatase activity"/>
    <property type="evidence" value="ECO:0007669"/>
    <property type="project" value="TreeGrafter"/>
</dbReference>
<name>A0A8J5LQ68_ZINOF</name>
<feature type="compositionally biased region" description="Low complexity" evidence="3">
    <location>
        <begin position="390"/>
        <end position="401"/>
    </location>
</feature>
<gene>
    <name evidence="5" type="ORF">ZIOFF_013405</name>
</gene>
<dbReference type="PANTHER" id="PTHR45666:SF15">
    <property type="entry name" value="TYPE I INOSITOL POLYPHOSPHATE 5-PHOSPHATASE 8"/>
    <property type="match status" value="1"/>
</dbReference>
<dbReference type="GO" id="GO:0046856">
    <property type="term" value="P:phosphatidylinositol dephosphorylation"/>
    <property type="evidence" value="ECO:0007669"/>
    <property type="project" value="InterPro"/>
</dbReference>
<organism evidence="5 6">
    <name type="scientific">Zingiber officinale</name>
    <name type="common">Ginger</name>
    <name type="synonym">Amomum zingiber</name>
    <dbReference type="NCBI Taxonomy" id="94328"/>
    <lineage>
        <taxon>Eukaryota</taxon>
        <taxon>Viridiplantae</taxon>
        <taxon>Streptophyta</taxon>
        <taxon>Embryophyta</taxon>
        <taxon>Tracheophyta</taxon>
        <taxon>Spermatophyta</taxon>
        <taxon>Magnoliopsida</taxon>
        <taxon>Liliopsida</taxon>
        <taxon>Zingiberales</taxon>
        <taxon>Zingiberaceae</taxon>
        <taxon>Zingiber</taxon>
    </lineage>
</organism>
<dbReference type="GO" id="GO:0004445">
    <property type="term" value="F:inositol-polyphosphate 5-phosphatase activity"/>
    <property type="evidence" value="ECO:0007669"/>
    <property type="project" value="InterPro"/>
</dbReference>
<feature type="region of interest" description="Disordered" evidence="3">
    <location>
        <begin position="366"/>
        <end position="405"/>
    </location>
</feature>
<dbReference type="PANTHER" id="PTHR45666">
    <property type="entry name" value="TYPE IV INOSITOL POLYPHOSPHATE 5-PHOSPHATASE 9"/>
    <property type="match status" value="1"/>
</dbReference>
<dbReference type="InterPro" id="IPR045849">
    <property type="entry name" value="IP5P_plant"/>
</dbReference>